<dbReference type="PROSITE" id="PS51084">
    <property type="entry name" value="HIT_2"/>
    <property type="match status" value="1"/>
</dbReference>
<dbReference type="Proteomes" id="UP000319712">
    <property type="component" value="Unassembled WGS sequence"/>
</dbReference>
<dbReference type="EMBL" id="FXTD01000004">
    <property type="protein sequence ID" value="SMO59810.1"/>
    <property type="molecule type" value="Genomic_DNA"/>
</dbReference>
<dbReference type="InterPro" id="IPR001310">
    <property type="entry name" value="Histidine_triad_HIT"/>
</dbReference>
<feature type="short sequence motif" description="Histidine triad motif" evidence="2 3">
    <location>
        <begin position="98"/>
        <end position="102"/>
    </location>
</feature>
<evidence type="ECO:0000313" key="5">
    <source>
        <dbReference type="EMBL" id="SMO59810.1"/>
    </source>
</evidence>
<evidence type="ECO:0000256" key="1">
    <source>
        <dbReference type="PIRSR" id="PIRSR601310-1"/>
    </source>
</evidence>
<feature type="domain" description="HIT" evidence="4">
    <location>
        <begin position="6"/>
        <end position="113"/>
    </location>
</feature>
<dbReference type="InterPro" id="IPR011146">
    <property type="entry name" value="HIT-like"/>
</dbReference>
<evidence type="ECO:0000256" key="3">
    <source>
        <dbReference type="PROSITE-ProRule" id="PRU00464"/>
    </source>
</evidence>
<dbReference type="Pfam" id="PF01230">
    <property type="entry name" value="HIT"/>
    <property type="match status" value="1"/>
</dbReference>
<protein>
    <submittedName>
        <fullName evidence="5">Histidine triad (HIT) family protein</fullName>
    </submittedName>
</protein>
<evidence type="ECO:0000259" key="4">
    <source>
        <dbReference type="PROSITE" id="PS51084"/>
    </source>
</evidence>
<dbReference type="CDD" id="cd01277">
    <property type="entry name" value="HINT_subgroup"/>
    <property type="match status" value="1"/>
</dbReference>
<name>A0A521CMA2_9EURY</name>
<evidence type="ECO:0000256" key="2">
    <source>
        <dbReference type="PIRSR" id="PIRSR601310-3"/>
    </source>
</evidence>
<dbReference type="InterPro" id="IPR039384">
    <property type="entry name" value="HINT"/>
</dbReference>
<accession>A0A521CMA2</accession>
<keyword evidence="6" id="KW-1185">Reference proteome</keyword>
<feature type="active site" description="Tele-AMP-histidine intermediate" evidence="1">
    <location>
        <position position="100"/>
    </location>
</feature>
<dbReference type="AlphaFoldDB" id="A0A521CMA2"/>
<sequence>MSDDCIFCSIVDGEIPARTVYETDEVLAFLDANPLARGHTLVIPKTHAERVGDLDADAASALFDAVSDLTSRVQDAVDADAANVGINDGEAAGQEVPHVHAHVVPRFEGDGGAPIHAVAGKRPDLSDDELDGIAEEVAAAIDV</sequence>
<reference evidence="5 6" key="1">
    <citation type="submission" date="2017-05" db="EMBL/GenBank/DDBJ databases">
        <authorList>
            <person name="Varghese N."/>
            <person name="Submissions S."/>
        </authorList>
    </citation>
    <scope>NUCLEOTIDE SEQUENCE [LARGE SCALE GENOMIC DNA]</scope>
    <source>
        <strain evidence="5 6">DSM 19504</strain>
    </source>
</reference>
<evidence type="ECO:0000313" key="6">
    <source>
        <dbReference type="Proteomes" id="UP000319712"/>
    </source>
</evidence>
<dbReference type="GO" id="GO:0003824">
    <property type="term" value="F:catalytic activity"/>
    <property type="evidence" value="ECO:0007669"/>
    <property type="project" value="InterPro"/>
</dbReference>
<dbReference type="OrthoDB" id="26806at2157"/>
<dbReference type="PRINTS" id="PR00332">
    <property type="entry name" value="HISTRIAD"/>
</dbReference>
<dbReference type="Gene3D" id="3.30.428.10">
    <property type="entry name" value="HIT-like"/>
    <property type="match status" value="1"/>
</dbReference>
<dbReference type="GO" id="GO:0009117">
    <property type="term" value="P:nucleotide metabolic process"/>
    <property type="evidence" value="ECO:0007669"/>
    <property type="project" value="TreeGrafter"/>
</dbReference>
<dbReference type="InterPro" id="IPR036265">
    <property type="entry name" value="HIT-like_sf"/>
</dbReference>
<dbReference type="SUPFAM" id="SSF54197">
    <property type="entry name" value="HIT-like"/>
    <property type="match status" value="1"/>
</dbReference>
<dbReference type="PANTHER" id="PTHR46648">
    <property type="entry name" value="HIT FAMILY PROTEIN 1"/>
    <property type="match status" value="1"/>
</dbReference>
<proteinExistence type="predicted"/>
<dbReference type="PANTHER" id="PTHR46648:SF1">
    <property type="entry name" value="ADENOSINE 5'-MONOPHOSPHORAMIDASE HNT1"/>
    <property type="match status" value="1"/>
</dbReference>
<gene>
    <name evidence="5" type="ORF">SAMN06264867_104264</name>
</gene>
<dbReference type="RefSeq" id="WP_142986311.1">
    <property type="nucleotide sequence ID" value="NZ_FXTD01000004.1"/>
</dbReference>
<organism evidence="5 6">
    <name type="scientific">Halorubrum cibi</name>
    <dbReference type="NCBI Taxonomy" id="413815"/>
    <lineage>
        <taxon>Archaea</taxon>
        <taxon>Methanobacteriati</taxon>
        <taxon>Methanobacteriota</taxon>
        <taxon>Stenosarchaea group</taxon>
        <taxon>Halobacteria</taxon>
        <taxon>Halobacteriales</taxon>
        <taxon>Haloferacaceae</taxon>
        <taxon>Halorubrum</taxon>
    </lineage>
</organism>